<accession>A0A077PH29</accession>
<dbReference type="Proteomes" id="UP000028500">
    <property type="component" value="Unassembled WGS sequence"/>
</dbReference>
<evidence type="ECO:0000313" key="2">
    <source>
        <dbReference type="Proteomes" id="UP000028500"/>
    </source>
</evidence>
<dbReference type="AlphaFoldDB" id="A0A077PH29"/>
<name>A0A077PH29_XENBV</name>
<keyword evidence="2" id="KW-1185">Reference proteome</keyword>
<dbReference type="EMBL" id="CBSY010000181">
    <property type="protein sequence ID" value="CDH20373.1"/>
    <property type="molecule type" value="Genomic_DNA"/>
</dbReference>
<proteinExistence type="predicted"/>
<sequence length="41" mass="4854">MDNPTNLPVSFLQEEYSIYDLNLNLKSLEHLESIHFHLQPN</sequence>
<dbReference type="HOGENOM" id="CLU_3278899_0_0_6"/>
<evidence type="ECO:0000313" key="1">
    <source>
        <dbReference type="EMBL" id="CDH20373.1"/>
    </source>
</evidence>
<protein>
    <submittedName>
        <fullName evidence="1">Uncharacterized protein</fullName>
    </submittedName>
</protein>
<comment type="caution">
    <text evidence="1">The sequence shown here is derived from an EMBL/GenBank/DDBJ whole genome shotgun (WGS) entry which is preliminary data.</text>
</comment>
<gene>
    <name evidence="1" type="ORF">XBKQ1_2610003</name>
</gene>
<organism evidence="1 2">
    <name type="scientific">Xenorhabdus bovienii str. kraussei Quebec</name>
    <dbReference type="NCBI Taxonomy" id="1398203"/>
    <lineage>
        <taxon>Bacteria</taxon>
        <taxon>Pseudomonadati</taxon>
        <taxon>Pseudomonadota</taxon>
        <taxon>Gammaproteobacteria</taxon>
        <taxon>Enterobacterales</taxon>
        <taxon>Morganellaceae</taxon>
        <taxon>Xenorhabdus</taxon>
    </lineage>
</organism>
<reference evidence="1" key="1">
    <citation type="submission" date="2013-07" db="EMBL/GenBank/DDBJ databases">
        <title>Sub-species coevolution in mutualistic symbiosis.</title>
        <authorList>
            <person name="Murfin K."/>
            <person name="Klassen J."/>
            <person name="Lee M."/>
            <person name="Forst S."/>
            <person name="Stock P."/>
            <person name="Goodrich-Blair H."/>
        </authorList>
    </citation>
    <scope>NUCLEOTIDE SEQUENCE [LARGE SCALE GENOMIC DNA]</scope>
    <source>
        <strain evidence="1">Kraussei Quebec</strain>
    </source>
</reference>